<name>A0A7C4NQX0_9CREN</name>
<dbReference type="EMBL" id="DTCK01000049">
    <property type="protein sequence ID" value="HGQ36833.1"/>
    <property type="molecule type" value="Genomic_DNA"/>
</dbReference>
<dbReference type="EMBL" id="DTBD01000086">
    <property type="protein sequence ID" value="HGQ65310.1"/>
    <property type="molecule type" value="Genomic_DNA"/>
</dbReference>
<evidence type="ECO:0000313" key="2">
    <source>
        <dbReference type="EMBL" id="HGQ36833.1"/>
    </source>
</evidence>
<dbReference type="Gene3D" id="1.20.120.330">
    <property type="entry name" value="Nucleotidyltransferases domain 2"/>
    <property type="match status" value="1"/>
</dbReference>
<protein>
    <submittedName>
        <fullName evidence="3">HEPN domain-containing protein</fullName>
    </submittedName>
</protein>
<feature type="domain" description="HEPN" evidence="1">
    <location>
        <begin position="9"/>
        <end position="120"/>
    </location>
</feature>
<sequence>MRSEALKWLAQAESDCRKAFNDLRTDDWDSAAFWSQQCAEKALKSLLLSRGKVYRGHDLLDIARIVREDLGLDLSCLLDDLRELTIHYTVARYPNAANATPSELYTEAKARELVEKAKKVLEWVKQNLQ</sequence>
<dbReference type="Pfam" id="PF05168">
    <property type="entry name" value="HEPN"/>
    <property type="match status" value="1"/>
</dbReference>
<evidence type="ECO:0000313" key="3">
    <source>
        <dbReference type="EMBL" id="HGQ65310.1"/>
    </source>
</evidence>
<gene>
    <name evidence="3" type="ORF">ENU08_08735</name>
    <name evidence="2" type="ORF">ENU41_09205</name>
</gene>
<dbReference type="InterPro" id="IPR007842">
    <property type="entry name" value="HEPN_dom"/>
</dbReference>
<dbReference type="SMART" id="SM00748">
    <property type="entry name" value="HEPN"/>
    <property type="match status" value="1"/>
</dbReference>
<comment type="caution">
    <text evidence="3">The sequence shown here is derived from an EMBL/GenBank/DDBJ whole genome shotgun (WGS) entry which is preliminary data.</text>
</comment>
<organism evidence="3">
    <name type="scientific">Ignisphaera aggregans</name>
    <dbReference type="NCBI Taxonomy" id="334771"/>
    <lineage>
        <taxon>Archaea</taxon>
        <taxon>Thermoproteota</taxon>
        <taxon>Thermoprotei</taxon>
        <taxon>Desulfurococcales</taxon>
        <taxon>Desulfurococcaceae</taxon>
        <taxon>Ignisphaera</taxon>
    </lineage>
</organism>
<dbReference type="AlphaFoldDB" id="A0A7C4NQX0"/>
<dbReference type="PROSITE" id="PS50910">
    <property type="entry name" value="HEPN"/>
    <property type="match status" value="1"/>
</dbReference>
<reference evidence="3" key="1">
    <citation type="journal article" date="2020" name="mSystems">
        <title>Genome- and Community-Level Interaction Insights into Carbon Utilization and Element Cycling Functions of Hydrothermarchaeota in Hydrothermal Sediment.</title>
        <authorList>
            <person name="Zhou Z."/>
            <person name="Liu Y."/>
            <person name="Xu W."/>
            <person name="Pan J."/>
            <person name="Luo Z.H."/>
            <person name="Li M."/>
        </authorList>
    </citation>
    <scope>NUCLEOTIDE SEQUENCE [LARGE SCALE GENOMIC DNA]</scope>
    <source>
        <strain evidence="3">SpSt-637</strain>
        <strain evidence="2">SpSt-667</strain>
    </source>
</reference>
<accession>A0A7C4NQX0</accession>
<proteinExistence type="predicted"/>
<evidence type="ECO:0000259" key="1">
    <source>
        <dbReference type="PROSITE" id="PS50910"/>
    </source>
</evidence>
<dbReference type="SUPFAM" id="SSF81593">
    <property type="entry name" value="Nucleotidyltransferase substrate binding subunit/domain"/>
    <property type="match status" value="1"/>
</dbReference>